<evidence type="ECO:0000256" key="5">
    <source>
        <dbReference type="ARBA" id="ARBA00023180"/>
    </source>
</evidence>
<comment type="pathway">
    <text evidence="2 9">Glycan metabolism; cellulose degradation.</text>
</comment>
<reference evidence="11 12" key="1">
    <citation type="submission" date="2024-02" db="EMBL/GenBank/DDBJ databases">
        <title>De novo assembly and annotation of 12 fungi associated with fruit tree decline syndrome in Ontario, Canada.</title>
        <authorList>
            <person name="Sulman M."/>
            <person name="Ellouze W."/>
            <person name="Ilyukhin E."/>
        </authorList>
    </citation>
    <scope>NUCLEOTIDE SEQUENCE [LARGE SCALE GENOMIC DNA]</scope>
    <source>
        <strain evidence="11 12">M42-189</strain>
    </source>
</reference>
<dbReference type="EMBL" id="JAKJXO020000001">
    <property type="protein sequence ID" value="KAL1612206.1"/>
    <property type="molecule type" value="Genomic_DNA"/>
</dbReference>
<evidence type="ECO:0000256" key="3">
    <source>
        <dbReference type="ARBA" id="ARBA00005336"/>
    </source>
</evidence>
<organism evidence="11 12">
    <name type="scientific">Paraconiothyrium brasiliense</name>
    <dbReference type="NCBI Taxonomy" id="300254"/>
    <lineage>
        <taxon>Eukaryota</taxon>
        <taxon>Fungi</taxon>
        <taxon>Dikarya</taxon>
        <taxon>Ascomycota</taxon>
        <taxon>Pezizomycotina</taxon>
        <taxon>Dothideomycetes</taxon>
        <taxon>Pleosporomycetidae</taxon>
        <taxon>Pleosporales</taxon>
        <taxon>Massarineae</taxon>
        <taxon>Didymosphaeriaceae</taxon>
        <taxon>Paraconiothyrium</taxon>
    </lineage>
</organism>
<dbReference type="InterPro" id="IPR017853">
    <property type="entry name" value="GH"/>
</dbReference>
<dbReference type="InterPro" id="IPR050288">
    <property type="entry name" value="Cellulose_deg_GH3"/>
</dbReference>
<evidence type="ECO:0000313" key="11">
    <source>
        <dbReference type="EMBL" id="KAL1612206.1"/>
    </source>
</evidence>
<dbReference type="SMART" id="SM00758">
    <property type="entry name" value="PA14"/>
    <property type="match status" value="1"/>
</dbReference>
<evidence type="ECO:0000313" key="12">
    <source>
        <dbReference type="Proteomes" id="UP001521785"/>
    </source>
</evidence>
<gene>
    <name evidence="11" type="primary">BGL1</name>
    <name evidence="11" type="ORF">SLS60_000430</name>
</gene>
<dbReference type="InterPro" id="IPR019800">
    <property type="entry name" value="Glyco_hydro_3_AS"/>
</dbReference>
<dbReference type="InterPro" id="IPR036881">
    <property type="entry name" value="Glyco_hydro_3_C_sf"/>
</dbReference>
<dbReference type="PANTHER" id="PTHR42715">
    <property type="entry name" value="BETA-GLUCOSIDASE"/>
    <property type="match status" value="1"/>
</dbReference>
<evidence type="ECO:0000256" key="2">
    <source>
        <dbReference type="ARBA" id="ARBA00004987"/>
    </source>
</evidence>
<feature type="domain" description="PA14" evidence="10">
    <location>
        <begin position="399"/>
        <end position="559"/>
    </location>
</feature>
<dbReference type="Pfam" id="PF00933">
    <property type="entry name" value="Glyco_hydro_3"/>
    <property type="match status" value="1"/>
</dbReference>
<dbReference type="Pfam" id="PF14310">
    <property type="entry name" value="Fn3-like"/>
    <property type="match status" value="1"/>
</dbReference>
<evidence type="ECO:0000256" key="6">
    <source>
        <dbReference type="ARBA" id="ARBA00023277"/>
    </source>
</evidence>
<dbReference type="Pfam" id="PF07691">
    <property type="entry name" value="PA14"/>
    <property type="match status" value="1"/>
</dbReference>
<comment type="catalytic activity">
    <reaction evidence="1 9">
        <text>Hydrolysis of terminal, non-reducing beta-D-glucosyl residues with release of beta-D-glucose.</text>
        <dbReference type="EC" id="3.2.1.21"/>
    </reaction>
</comment>
<dbReference type="Proteomes" id="UP001521785">
    <property type="component" value="Unassembled WGS sequence"/>
</dbReference>
<keyword evidence="7 9" id="KW-0326">Glycosidase</keyword>
<dbReference type="PANTHER" id="PTHR42715:SF27">
    <property type="entry name" value="BETA-GLUCOSIDASE-RELATED"/>
    <property type="match status" value="1"/>
</dbReference>
<evidence type="ECO:0000256" key="1">
    <source>
        <dbReference type="ARBA" id="ARBA00000448"/>
    </source>
</evidence>
<accession>A0ABR3S676</accession>
<dbReference type="Gene3D" id="3.40.50.1700">
    <property type="entry name" value="Glycoside hydrolase family 3 C-terminal domain"/>
    <property type="match status" value="1"/>
</dbReference>
<comment type="similarity">
    <text evidence="3 9">Belongs to the glycosyl hydrolase 3 family.</text>
</comment>
<dbReference type="Gene3D" id="2.60.40.10">
    <property type="entry name" value="Immunoglobulins"/>
    <property type="match status" value="1"/>
</dbReference>
<dbReference type="SUPFAM" id="SSF51445">
    <property type="entry name" value="(Trans)glycosidases"/>
    <property type="match status" value="1"/>
</dbReference>
<dbReference type="Pfam" id="PF01915">
    <property type="entry name" value="Glyco_hydro_3_C"/>
    <property type="match status" value="1"/>
</dbReference>
<keyword evidence="6 9" id="KW-0119">Carbohydrate metabolism</keyword>
<dbReference type="Gene3D" id="2.60.120.260">
    <property type="entry name" value="Galactose-binding domain-like"/>
    <property type="match status" value="1"/>
</dbReference>
<dbReference type="InterPro" id="IPR002772">
    <property type="entry name" value="Glyco_hydro_3_C"/>
</dbReference>
<keyword evidence="8 9" id="KW-0624">Polysaccharide degradation</keyword>
<sequence length="836" mass="91832">MGEYTNTAFDVDDLIAQLTLDEKISLLSGKNFWHTRDIPRLNIPALRFTDGPNGPRGTKFFNGVRAACLPCGTSLAATWDETLLEQAGELMGRETIAKGAHVLLGPTVNIQRSPLGGRGFESFSEDPVLSGQIAAAMIKGIQGTGVAACIKHFVCNDMEHERQAVNCVVSERALREIYLAPFAIAIREARPWALMSSYNKINGLHVSDDKRLLTDVVREEWGWDGFIMSDWFGVYSAAESVRAGLDCEMPGPPRLRGPNITVSLGSRKVTEYDIDDRVRNLIKLVKRVEPLGIPTDAEEKELNAPETPGFARKLASSGIVLMKNERHALPLNRSKSIAVMGPNAKFAAYSGGGSANLKPYYAVTPFEGISSAAKDVRYTLGAHAYKQLPLLSNLTKTHDGRKGLTARFYNEPPEVKERTQKDEIFVDASDMFLADYAHPNVSPELFYIDLEGTLTPEVSGEYLFGCSVRGTARIFIDGELVVDNATNQTLGGTFMGAGIREERASKHLEQGKTYSILLQFGSGLTQTVRKKGATAMRGGGVRVGATLKTDPQEEIDKAVQLAKEVDQVVICAGLSGDWESEGFDRPDMELPGHINALIYAIARANPNTVVVNQSGTPVSMPWIKEVPALVQAWFGGIETGNAIADVLFGDTNPSGKLPLSFPIRNEDNPAFLNQRSERGRMLYGEDVYVGYRFYEKTKKDVLFAFGHGLSYTSFSLEILKVDAKDDAIGVTLELNNTGGRDGAEVVQVYVSQRTATVTRPEKELKGFKKVFVKKGEKAQISIELNRKLATSHWDEERDRWISEEGAYDIVVGTSSDKVVASSSFLIRKTTWWKGLH</sequence>
<protein>
    <recommendedName>
        <fullName evidence="9">beta-glucosidase</fullName>
        <ecNumber evidence="9">3.2.1.21</ecNumber>
    </recommendedName>
</protein>
<evidence type="ECO:0000256" key="4">
    <source>
        <dbReference type="ARBA" id="ARBA00022801"/>
    </source>
</evidence>
<dbReference type="InterPro" id="IPR037524">
    <property type="entry name" value="PA14/GLEYA"/>
</dbReference>
<evidence type="ECO:0000259" key="10">
    <source>
        <dbReference type="PROSITE" id="PS51820"/>
    </source>
</evidence>
<evidence type="ECO:0000256" key="9">
    <source>
        <dbReference type="RuleBase" id="RU361161"/>
    </source>
</evidence>
<dbReference type="InterPro" id="IPR026891">
    <property type="entry name" value="Fn3-like"/>
</dbReference>
<evidence type="ECO:0000256" key="7">
    <source>
        <dbReference type="ARBA" id="ARBA00023295"/>
    </source>
</evidence>
<dbReference type="PRINTS" id="PR00133">
    <property type="entry name" value="GLHYDRLASE3"/>
</dbReference>
<comment type="caution">
    <text evidence="11">The sequence shown here is derived from an EMBL/GenBank/DDBJ whole genome shotgun (WGS) entry which is preliminary data.</text>
</comment>
<keyword evidence="5" id="KW-0325">Glycoprotein</keyword>
<dbReference type="InterPro" id="IPR001764">
    <property type="entry name" value="Glyco_hydro_3_N"/>
</dbReference>
<dbReference type="Gene3D" id="3.20.20.300">
    <property type="entry name" value="Glycoside hydrolase, family 3, N-terminal domain"/>
    <property type="match status" value="1"/>
</dbReference>
<dbReference type="SUPFAM" id="SSF52279">
    <property type="entry name" value="Beta-D-glucan exohydrolase, C-terminal domain"/>
    <property type="match status" value="1"/>
</dbReference>
<keyword evidence="12" id="KW-1185">Reference proteome</keyword>
<dbReference type="InterPro" id="IPR013783">
    <property type="entry name" value="Ig-like_fold"/>
</dbReference>
<dbReference type="SMART" id="SM01217">
    <property type="entry name" value="Fn3_like"/>
    <property type="match status" value="1"/>
</dbReference>
<keyword evidence="4 9" id="KW-0378">Hydrolase</keyword>
<dbReference type="PROSITE" id="PS51820">
    <property type="entry name" value="PA14"/>
    <property type="match status" value="1"/>
</dbReference>
<evidence type="ECO:0000256" key="8">
    <source>
        <dbReference type="ARBA" id="ARBA00023326"/>
    </source>
</evidence>
<name>A0ABR3S676_9PLEO</name>
<dbReference type="PROSITE" id="PS00775">
    <property type="entry name" value="GLYCOSYL_HYDROL_F3"/>
    <property type="match status" value="1"/>
</dbReference>
<dbReference type="InterPro" id="IPR011658">
    <property type="entry name" value="PA14_dom"/>
</dbReference>
<proteinExistence type="inferred from homology"/>
<dbReference type="EC" id="3.2.1.21" evidence="9"/>
<dbReference type="InterPro" id="IPR036962">
    <property type="entry name" value="Glyco_hydro_3_N_sf"/>
</dbReference>